<gene>
    <name evidence="1" type="ORF">JNE38_14190</name>
</gene>
<dbReference type="Pfam" id="PF24585">
    <property type="entry name" value="YunG"/>
    <property type="match status" value="1"/>
</dbReference>
<evidence type="ECO:0000313" key="2">
    <source>
        <dbReference type="Proteomes" id="UP000596248"/>
    </source>
</evidence>
<sequence length="116" mass="13479">MDDQHRYSDLAKILQRVWSIESSSKWTPDNPAKGQCGVTALVVHDLFSGDILKTQTPDGWHYYNLINGVRRDFTESQFTEKVDYQDVPSNRDEAFSDTNEKQYGYLKSNVLREWSV</sequence>
<evidence type="ECO:0008006" key="3">
    <source>
        <dbReference type="Google" id="ProtNLM"/>
    </source>
</evidence>
<protein>
    <recommendedName>
        <fullName evidence="3">YunG</fullName>
    </recommendedName>
</protein>
<organism evidence="1 2">
    <name type="scientific">Brevibacillus choshinensis</name>
    <dbReference type="NCBI Taxonomy" id="54911"/>
    <lineage>
        <taxon>Bacteria</taxon>
        <taxon>Bacillati</taxon>
        <taxon>Bacillota</taxon>
        <taxon>Bacilli</taxon>
        <taxon>Bacillales</taxon>
        <taxon>Paenibacillaceae</taxon>
        <taxon>Brevibacillus</taxon>
    </lineage>
</organism>
<dbReference type="Proteomes" id="UP000596248">
    <property type="component" value="Chromosome"/>
</dbReference>
<evidence type="ECO:0000313" key="1">
    <source>
        <dbReference type="EMBL" id="QRG70160.1"/>
    </source>
</evidence>
<keyword evidence="2" id="KW-1185">Reference proteome</keyword>
<name>A0ABX7FW98_BRECH</name>
<dbReference type="EMBL" id="CP069127">
    <property type="protein sequence ID" value="QRG70160.1"/>
    <property type="molecule type" value="Genomic_DNA"/>
</dbReference>
<proteinExistence type="predicted"/>
<reference evidence="1 2" key="1">
    <citation type="submission" date="2021-01" db="EMBL/GenBank/DDBJ databases">
        <title>Identification of strong promoters based on the transcriptome of Brevibacillus choshinensis.</title>
        <authorList>
            <person name="Yao D."/>
            <person name="Zhang K."/>
            <person name="Wu J."/>
        </authorList>
    </citation>
    <scope>NUCLEOTIDE SEQUENCE [LARGE SCALE GENOMIC DNA]</scope>
    <source>
        <strain evidence="1 2">HPD31-SP3</strain>
    </source>
</reference>
<dbReference type="RefSeq" id="WP_203357134.1">
    <property type="nucleotide sequence ID" value="NZ_CP069127.1"/>
</dbReference>
<dbReference type="InterPro" id="IPR056238">
    <property type="entry name" value="YunG-like"/>
</dbReference>
<accession>A0ABX7FW98</accession>